<dbReference type="OrthoDB" id="7328866at2"/>
<dbReference type="Pfam" id="PF00005">
    <property type="entry name" value="ABC_tran"/>
    <property type="match status" value="1"/>
</dbReference>
<dbReference type="InterPro" id="IPR017871">
    <property type="entry name" value="ABC_transporter-like_CS"/>
</dbReference>
<evidence type="ECO:0000256" key="4">
    <source>
        <dbReference type="ARBA" id="ARBA00022840"/>
    </source>
</evidence>
<dbReference type="GO" id="GO:0016887">
    <property type="term" value="F:ATP hydrolysis activity"/>
    <property type="evidence" value="ECO:0007669"/>
    <property type="project" value="InterPro"/>
</dbReference>
<evidence type="ECO:0000313" key="6">
    <source>
        <dbReference type="EMBL" id="SFM90141.1"/>
    </source>
</evidence>
<keyword evidence="3" id="KW-0547">Nucleotide-binding</keyword>
<dbReference type="Proteomes" id="UP000199048">
    <property type="component" value="Unassembled WGS sequence"/>
</dbReference>
<dbReference type="InterPro" id="IPR027417">
    <property type="entry name" value="P-loop_NTPase"/>
</dbReference>
<keyword evidence="7" id="KW-1185">Reference proteome</keyword>
<evidence type="ECO:0000259" key="5">
    <source>
        <dbReference type="PROSITE" id="PS50893"/>
    </source>
</evidence>
<protein>
    <submittedName>
        <fullName evidence="6">Peptide/nickel transport system ATP-binding protein</fullName>
    </submittedName>
</protein>
<evidence type="ECO:0000256" key="3">
    <source>
        <dbReference type="ARBA" id="ARBA00022741"/>
    </source>
</evidence>
<dbReference type="STRING" id="582667.SAMN05192568_107315"/>
<dbReference type="InterPro" id="IPR003593">
    <property type="entry name" value="AAA+_ATPase"/>
</dbReference>
<evidence type="ECO:0000256" key="2">
    <source>
        <dbReference type="ARBA" id="ARBA00022448"/>
    </source>
</evidence>
<dbReference type="SUPFAM" id="SSF52540">
    <property type="entry name" value="P-loop containing nucleoside triphosphate hydrolases"/>
    <property type="match status" value="1"/>
</dbReference>
<dbReference type="SMART" id="SM00382">
    <property type="entry name" value="AAA"/>
    <property type="match status" value="1"/>
</dbReference>
<dbReference type="InterPro" id="IPR003439">
    <property type="entry name" value="ABC_transporter-like_ATP-bd"/>
</dbReference>
<accession>A0A1I4UMK0</accession>
<dbReference type="GO" id="GO:0055085">
    <property type="term" value="P:transmembrane transport"/>
    <property type="evidence" value="ECO:0007669"/>
    <property type="project" value="UniProtKB-ARBA"/>
</dbReference>
<dbReference type="GO" id="GO:0005524">
    <property type="term" value="F:ATP binding"/>
    <property type="evidence" value="ECO:0007669"/>
    <property type="project" value="UniProtKB-KW"/>
</dbReference>
<proteinExistence type="inferred from homology"/>
<keyword evidence="2" id="KW-0813">Transport</keyword>
<comment type="similarity">
    <text evidence="1">Belongs to the ABC transporter superfamily.</text>
</comment>
<dbReference type="InterPro" id="IPR050319">
    <property type="entry name" value="ABC_transp_ATP-bind"/>
</dbReference>
<dbReference type="PANTHER" id="PTHR43776">
    <property type="entry name" value="TRANSPORT ATP-BINDING PROTEIN"/>
    <property type="match status" value="1"/>
</dbReference>
<sequence>MAIDAGDPVLLAVEDVAITLGGREIVAGADLALRQGECVGLVGRSGSGKSTLLRAIAGIHPLSRGRIRVDGRPRGPAGSFGDSASRVQIVFQDAYGSLHPRHTVDATLREPLRINRVPDRECRIRRALEAVGLSPTLRDRYPHQLSGGQRQRVAIARALMLRPPLLLLDEPTSALDAPVQTEILNLLADLRDELGLSYVLVSHNDAVAAFLCDRLVPFRAGRTGEAVSRDDFVARAVPKAGTAK</sequence>
<dbReference type="PROSITE" id="PS00211">
    <property type="entry name" value="ABC_TRANSPORTER_1"/>
    <property type="match status" value="1"/>
</dbReference>
<dbReference type="AlphaFoldDB" id="A0A1I4UMK0"/>
<organism evidence="6 7">
    <name type="scientific">Methylobacterium pseudosasicola</name>
    <dbReference type="NCBI Taxonomy" id="582667"/>
    <lineage>
        <taxon>Bacteria</taxon>
        <taxon>Pseudomonadati</taxon>
        <taxon>Pseudomonadota</taxon>
        <taxon>Alphaproteobacteria</taxon>
        <taxon>Hyphomicrobiales</taxon>
        <taxon>Methylobacteriaceae</taxon>
        <taxon>Methylobacterium</taxon>
    </lineage>
</organism>
<feature type="domain" description="ABC transporter" evidence="5">
    <location>
        <begin position="11"/>
        <end position="243"/>
    </location>
</feature>
<evidence type="ECO:0000313" key="7">
    <source>
        <dbReference type="Proteomes" id="UP000199048"/>
    </source>
</evidence>
<dbReference type="PANTHER" id="PTHR43776:SF7">
    <property type="entry name" value="D,D-DIPEPTIDE TRANSPORT ATP-BINDING PROTEIN DDPF-RELATED"/>
    <property type="match status" value="1"/>
</dbReference>
<dbReference type="Gene3D" id="3.40.50.300">
    <property type="entry name" value="P-loop containing nucleotide triphosphate hydrolases"/>
    <property type="match status" value="1"/>
</dbReference>
<dbReference type="PROSITE" id="PS50893">
    <property type="entry name" value="ABC_TRANSPORTER_2"/>
    <property type="match status" value="1"/>
</dbReference>
<dbReference type="EMBL" id="FOTK01000073">
    <property type="protein sequence ID" value="SFM90141.1"/>
    <property type="molecule type" value="Genomic_DNA"/>
</dbReference>
<keyword evidence="4 6" id="KW-0067">ATP-binding</keyword>
<dbReference type="RefSeq" id="WP_092046959.1">
    <property type="nucleotide sequence ID" value="NZ_FOTK01000073.1"/>
</dbReference>
<dbReference type="CDD" id="cd03257">
    <property type="entry name" value="ABC_NikE_OppD_transporters"/>
    <property type="match status" value="1"/>
</dbReference>
<reference evidence="7" key="1">
    <citation type="submission" date="2016-10" db="EMBL/GenBank/DDBJ databases">
        <authorList>
            <person name="Varghese N."/>
            <person name="Submissions S."/>
        </authorList>
    </citation>
    <scope>NUCLEOTIDE SEQUENCE [LARGE SCALE GENOMIC DNA]</scope>
    <source>
        <strain evidence="7">BL36</strain>
    </source>
</reference>
<evidence type="ECO:0000256" key="1">
    <source>
        <dbReference type="ARBA" id="ARBA00005417"/>
    </source>
</evidence>
<name>A0A1I4UMK0_9HYPH</name>
<gene>
    <name evidence="6" type="ORF">SAMN05192568_107315</name>
</gene>